<dbReference type="Pfam" id="PF23769">
    <property type="entry name" value="Beta-prop_WDR75_2nd"/>
    <property type="match status" value="2"/>
</dbReference>
<dbReference type="PANTHER" id="PTHR44215">
    <property type="entry name" value="WD REPEAT-CONTAINING PROTEIN 75"/>
    <property type="match status" value="1"/>
</dbReference>
<dbReference type="SMART" id="SM00320">
    <property type="entry name" value="WD40"/>
    <property type="match status" value="4"/>
</dbReference>
<organism evidence="10 11">
    <name type="scientific">Pararge aegeria aegeria</name>
    <dbReference type="NCBI Taxonomy" id="348720"/>
    <lineage>
        <taxon>Eukaryota</taxon>
        <taxon>Metazoa</taxon>
        <taxon>Ecdysozoa</taxon>
        <taxon>Arthropoda</taxon>
        <taxon>Hexapoda</taxon>
        <taxon>Insecta</taxon>
        <taxon>Pterygota</taxon>
        <taxon>Neoptera</taxon>
        <taxon>Endopterygota</taxon>
        <taxon>Lepidoptera</taxon>
        <taxon>Glossata</taxon>
        <taxon>Ditrysia</taxon>
        <taxon>Papilionoidea</taxon>
        <taxon>Nymphalidae</taxon>
        <taxon>Satyrinae</taxon>
        <taxon>Satyrini</taxon>
        <taxon>Parargina</taxon>
        <taxon>Pararge</taxon>
    </lineage>
</organism>
<dbReference type="Pfam" id="PF23869">
    <property type="entry name" value="Beta-prop_WDR75_1st"/>
    <property type="match status" value="1"/>
</dbReference>
<comment type="caution">
    <text evidence="10">The sequence shown here is derived from an EMBL/GenBank/DDBJ whole genome shotgun (WGS) entry which is preliminary data.</text>
</comment>
<evidence type="ECO:0000259" key="9">
    <source>
        <dbReference type="Pfam" id="PF23769"/>
    </source>
</evidence>
<accession>A0A8S4R9S4</accession>
<evidence type="ECO:0000256" key="7">
    <source>
        <dbReference type="ARBA" id="ARBA00023242"/>
    </source>
</evidence>
<reference evidence="10" key="1">
    <citation type="submission" date="2022-03" db="EMBL/GenBank/DDBJ databases">
        <authorList>
            <person name="Lindestad O."/>
        </authorList>
    </citation>
    <scope>NUCLEOTIDE SEQUENCE</scope>
</reference>
<keyword evidence="7" id="KW-0539">Nucleus</keyword>
<dbReference type="InterPro" id="IPR001680">
    <property type="entry name" value="WD40_rpt"/>
</dbReference>
<feature type="domain" description="WD repeat-containing protein 75 second beta-propeller" evidence="9">
    <location>
        <begin position="582"/>
        <end position="702"/>
    </location>
</feature>
<evidence type="ECO:0000313" key="10">
    <source>
        <dbReference type="EMBL" id="CAH2232828.1"/>
    </source>
</evidence>
<evidence type="ECO:0000256" key="3">
    <source>
        <dbReference type="ARBA" id="ARBA00022552"/>
    </source>
</evidence>
<dbReference type="GO" id="GO:0032040">
    <property type="term" value="C:small-subunit processome"/>
    <property type="evidence" value="ECO:0007669"/>
    <property type="project" value="InterPro"/>
</dbReference>
<dbReference type="SUPFAM" id="SSF101908">
    <property type="entry name" value="Putative isomerase YbhE"/>
    <property type="match status" value="1"/>
</dbReference>
<gene>
    <name evidence="10" type="primary">jg16598</name>
    <name evidence="10" type="ORF">PAEG_LOCUS11013</name>
</gene>
<comment type="subcellular location">
    <subcellularLocation>
        <location evidence="1">Nucleus</location>
        <location evidence="1">Nucleolus</location>
    </subcellularLocation>
</comment>
<keyword evidence="5" id="KW-0677">Repeat</keyword>
<keyword evidence="2" id="KW-0690">Ribosome biogenesis</keyword>
<dbReference type="OrthoDB" id="4096at2759"/>
<protein>
    <submittedName>
        <fullName evidence="10">Jg16598 protein</fullName>
    </submittedName>
</protein>
<name>A0A8S4R9S4_9NEOP</name>
<dbReference type="GO" id="GO:0003723">
    <property type="term" value="F:RNA binding"/>
    <property type="evidence" value="ECO:0007669"/>
    <property type="project" value="InterPro"/>
</dbReference>
<evidence type="ECO:0000256" key="1">
    <source>
        <dbReference type="ARBA" id="ARBA00004604"/>
    </source>
</evidence>
<dbReference type="SUPFAM" id="SSF50998">
    <property type="entry name" value="Quinoprotein alcohol dehydrogenase-like"/>
    <property type="match status" value="1"/>
</dbReference>
<dbReference type="InterPro" id="IPR053826">
    <property type="entry name" value="WDR75"/>
</dbReference>
<dbReference type="PANTHER" id="PTHR44215:SF1">
    <property type="entry name" value="WD REPEAT-CONTAINING PROTEIN 75"/>
    <property type="match status" value="1"/>
</dbReference>
<dbReference type="EMBL" id="CAKXAJ010024920">
    <property type="protein sequence ID" value="CAH2232828.1"/>
    <property type="molecule type" value="Genomic_DNA"/>
</dbReference>
<evidence type="ECO:0000256" key="5">
    <source>
        <dbReference type="ARBA" id="ARBA00022737"/>
    </source>
</evidence>
<dbReference type="GO" id="GO:0006364">
    <property type="term" value="P:rRNA processing"/>
    <property type="evidence" value="ECO:0007669"/>
    <property type="project" value="UniProtKB-KW"/>
</dbReference>
<evidence type="ECO:0000313" key="11">
    <source>
        <dbReference type="Proteomes" id="UP000838756"/>
    </source>
</evidence>
<dbReference type="Proteomes" id="UP000838756">
    <property type="component" value="Unassembled WGS sequence"/>
</dbReference>
<evidence type="ECO:0000256" key="4">
    <source>
        <dbReference type="ARBA" id="ARBA00022574"/>
    </source>
</evidence>
<keyword evidence="11" id="KW-1185">Reference proteome</keyword>
<keyword evidence="3" id="KW-0698">rRNA processing</keyword>
<feature type="domain" description="WD repeat-containing protein 75 second beta-propeller" evidence="9">
    <location>
        <begin position="357"/>
        <end position="499"/>
    </location>
</feature>
<dbReference type="InterPro" id="IPR011047">
    <property type="entry name" value="Quinoprotein_ADH-like_sf"/>
</dbReference>
<dbReference type="InterPro" id="IPR015943">
    <property type="entry name" value="WD40/YVTN_repeat-like_dom_sf"/>
</dbReference>
<feature type="region of interest" description="Disordered" evidence="8">
    <location>
        <begin position="836"/>
        <end position="858"/>
    </location>
</feature>
<dbReference type="InterPro" id="IPR057644">
    <property type="entry name" value="Beta-prop_WDR75_2nd"/>
</dbReference>
<proteinExistence type="predicted"/>
<dbReference type="GO" id="GO:0045943">
    <property type="term" value="P:positive regulation of transcription by RNA polymerase I"/>
    <property type="evidence" value="ECO:0007669"/>
    <property type="project" value="InterPro"/>
</dbReference>
<keyword evidence="4" id="KW-0853">WD repeat</keyword>
<evidence type="ECO:0000256" key="8">
    <source>
        <dbReference type="SAM" id="MobiDB-lite"/>
    </source>
</evidence>
<sequence length="890" mass="98994">MVVKLLNSEATATKYVFNRKAGRSIIERRPVFSPDGEYIILIVENLARVYNIQTGDCIRTLETEGPINGLVAVQFPDDEDYNLYGCSDTGLITTWTWEQGAVLREVQLQIPSPMRVCTFNLVDSNECFIISFDGTHKVHLATYSIKNGSLLYDYTNTNINYFEIMCVAIGWCQGDRFAAITNGTRTLYVQNLYQPHLKTQINNLNGFRVLSVAAHHNENMVAITDTLGRVIIIRGNLYDNRNIGREVLHWHALPTLASCFSTQGNYLITGGVEKVLVKWTLGNLANRANEKSFIPRLPGIIRYITANNSHIAITLSNNSVVIASAPMRVVTTILECGGLSPVCRALGVSLIYHRPLSALLMPGRTGHLQLYSTTTDKVLYNIDITGMNSLSSERQNLIPLEVEVTCAAISADGTWLVTSEYRNDGINYPEEQLKFFIAQANNTSPFNLNTCVNLSHGGCRVVSLALNNKGEFCVSSGTDQKFRIWKREQHRKKVVWYCLTACYYSSGIAHFLGNPVLNKFKTGENLHPNEVKDYPYMKNVGKDDVIKEIFNIHKNVGPAFADNGVVERSIGKGSDEFSMGGVAISQDGSLIAAWFGCKLTLWDSHLCNLRTTLSHPALQPKGVHVQFGNNDAAHYIVCTTNSCVAVWSLLSLTIKWMVQIETTCLVADPYSNKMAMVTTNNDVYVFSPHNSTPLIIQKGLSNPASGIFKYCAFGTSTGDDVRLYLMRNDSEIYSLEPEQSEAGRLEVISQRNLPASKFSALMAEQSLYDVTSSTNNATQELNKAALGNTAISQFLSAAPHMVPPVSLLCPLFLQHISGYKEIEQSDEEETIMEIDQNSSDDDELQVKSTHTPKPAQLWAPSYEQVKEKRLSRMLREPLLDLHMTSSLFSV</sequence>
<dbReference type="GO" id="GO:2000234">
    <property type="term" value="P:positive regulation of rRNA processing"/>
    <property type="evidence" value="ECO:0007669"/>
    <property type="project" value="TreeGrafter"/>
</dbReference>
<evidence type="ECO:0000256" key="6">
    <source>
        <dbReference type="ARBA" id="ARBA00023163"/>
    </source>
</evidence>
<dbReference type="Gene3D" id="2.130.10.10">
    <property type="entry name" value="YVTN repeat-like/Quinoprotein amine dehydrogenase"/>
    <property type="match status" value="3"/>
</dbReference>
<evidence type="ECO:0000256" key="2">
    <source>
        <dbReference type="ARBA" id="ARBA00022517"/>
    </source>
</evidence>
<keyword evidence="6" id="KW-0804">Transcription</keyword>
<dbReference type="AlphaFoldDB" id="A0A8S4R9S4"/>